<dbReference type="EMBL" id="HBUF01339228">
    <property type="protein sequence ID" value="CAG6700067.1"/>
    <property type="molecule type" value="Transcribed_RNA"/>
</dbReference>
<sequence length="116" mass="14108">MTKRKIKRKKKTRKRKLKVQQTKERERLAVRMIRAVETRVRTLMVMLVVNEPNLEERNLLRSLYRNNKKKTVGVAVRVIERKTRRRMRANPPLLRRENRSQRNSDPEASSAWTWKM</sequence>
<feature type="region of interest" description="Disordered" evidence="1">
    <location>
        <begin position="1"/>
        <end position="23"/>
    </location>
</feature>
<feature type="compositionally biased region" description="Basic residues" evidence="1">
    <location>
        <begin position="1"/>
        <end position="18"/>
    </location>
</feature>
<dbReference type="EMBL" id="HBUF01278902">
    <property type="protein sequence ID" value="CAG6686908.1"/>
    <property type="molecule type" value="Transcribed_RNA"/>
</dbReference>
<dbReference type="EMBL" id="HBUF01339227">
    <property type="protein sequence ID" value="CAG6700060.1"/>
    <property type="molecule type" value="Transcribed_RNA"/>
</dbReference>
<dbReference type="EMBL" id="HBUF01339225">
    <property type="protein sequence ID" value="CAG6700046.1"/>
    <property type="molecule type" value="Transcribed_RNA"/>
</dbReference>
<dbReference type="EMBL" id="HBUF01339223">
    <property type="protein sequence ID" value="CAG6700032.1"/>
    <property type="molecule type" value="Transcribed_RNA"/>
</dbReference>
<feature type="region of interest" description="Disordered" evidence="1">
    <location>
        <begin position="83"/>
        <end position="116"/>
    </location>
</feature>
<dbReference type="EMBL" id="HBUF01339221">
    <property type="protein sequence ID" value="CAG6700020.1"/>
    <property type="molecule type" value="Transcribed_RNA"/>
</dbReference>
<dbReference type="EMBL" id="HBUF01339224">
    <property type="protein sequence ID" value="CAG6700039.1"/>
    <property type="molecule type" value="Transcribed_RNA"/>
</dbReference>
<evidence type="ECO:0000256" key="1">
    <source>
        <dbReference type="SAM" id="MobiDB-lite"/>
    </source>
</evidence>
<dbReference type="EMBL" id="HBUF01339222">
    <property type="protein sequence ID" value="CAG6700026.1"/>
    <property type="molecule type" value="Transcribed_RNA"/>
</dbReference>
<proteinExistence type="predicted"/>
<name>A0A8D8TE32_9HEMI</name>
<organism evidence="2">
    <name type="scientific">Cacopsylla melanoneura</name>
    <dbReference type="NCBI Taxonomy" id="428564"/>
    <lineage>
        <taxon>Eukaryota</taxon>
        <taxon>Metazoa</taxon>
        <taxon>Ecdysozoa</taxon>
        <taxon>Arthropoda</taxon>
        <taxon>Hexapoda</taxon>
        <taxon>Insecta</taxon>
        <taxon>Pterygota</taxon>
        <taxon>Neoptera</taxon>
        <taxon>Paraneoptera</taxon>
        <taxon>Hemiptera</taxon>
        <taxon>Sternorrhyncha</taxon>
        <taxon>Psylloidea</taxon>
        <taxon>Psyllidae</taxon>
        <taxon>Psyllinae</taxon>
        <taxon>Cacopsylla</taxon>
    </lineage>
</organism>
<reference evidence="2" key="1">
    <citation type="submission" date="2021-05" db="EMBL/GenBank/DDBJ databases">
        <authorList>
            <person name="Alioto T."/>
            <person name="Alioto T."/>
            <person name="Gomez Garrido J."/>
        </authorList>
    </citation>
    <scope>NUCLEOTIDE SEQUENCE</scope>
</reference>
<protein>
    <submittedName>
        <fullName evidence="2">Uncharacterized protein</fullName>
    </submittedName>
</protein>
<dbReference type="AlphaFoldDB" id="A0A8D8TE32"/>
<feature type="compositionally biased region" description="Basic and acidic residues" evidence="1">
    <location>
        <begin position="94"/>
        <end position="105"/>
    </location>
</feature>
<dbReference type="EMBL" id="HBUF01339229">
    <property type="protein sequence ID" value="CAG6700072.1"/>
    <property type="molecule type" value="Transcribed_RNA"/>
</dbReference>
<dbReference type="EMBL" id="HBUF01278900">
    <property type="protein sequence ID" value="CAG6686901.1"/>
    <property type="molecule type" value="Transcribed_RNA"/>
</dbReference>
<dbReference type="EMBL" id="HBUF01339220">
    <property type="protein sequence ID" value="CAG6700014.1"/>
    <property type="molecule type" value="Transcribed_RNA"/>
</dbReference>
<evidence type="ECO:0000313" key="2">
    <source>
        <dbReference type="EMBL" id="CAG6686901.1"/>
    </source>
</evidence>
<feature type="compositionally biased region" description="Polar residues" evidence="1">
    <location>
        <begin position="106"/>
        <end position="116"/>
    </location>
</feature>
<accession>A0A8D8TE32</accession>
<dbReference type="EMBL" id="HBUF01339226">
    <property type="protein sequence ID" value="CAG6700053.1"/>
    <property type="molecule type" value="Transcribed_RNA"/>
</dbReference>